<evidence type="ECO:0000313" key="2">
    <source>
        <dbReference type="Proteomes" id="UP001596106"/>
    </source>
</evidence>
<comment type="caution">
    <text evidence="1">The sequence shown here is derived from an EMBL/GenBank/DDBJ whole genome shotgun (WGS) entry which is preliminary data.</text>
</comment>
<protein>
    <submittedName>
        <fullName evidence="1">Ester cyclase</fullName>
    </submittedName>
</protein>
<dbReference type="PANTHER" id="PTHR38436:SF1">
    <property type="entry name" value="ESTER CYCLASE"/>
    <property type="match status" value="1"/>
</dbReference>
<dbReference type="SUPFAM" id="SSF54427">
    <property type="entry name" value="NTF2-like"/>
    <property type="match status" value="1"/>
</dbReference>
<dbReference type="InterPro" id="IPR009959">
    <property type="entry name" value="Cyclase_SnoaL-like"/>
</dbReference>
<name>A0ABW0I3I8_9BACT</name>
<accession>A0ABW0I3I8</accession>
<dbReference type="Pfam" id="PF07366">
    <property type="entry name" value="SnoaL"/>
    <property type="match status" value="1"/>
</dbReference>
<reference evidence="2" key="1">
    <citation type="journal article" date="2019" name="Int. J. Syst. Evol. Microbiol.">
        <title>The Global Catalogue of Microorganisms (GCM) 10K type strain sequencing project: providing services to taxonomists for standard genome sequencing and annotation.</title>
        <authorList>
            <consortium name="The Broad Institute Genomics Platform"/>
            <consortium name="The Broad Institute Genome Sequencing Center for Infectious Disease"/>
            <person name="Wu L."/>
            <person name="Ma J."/>
        </authorList>
    </citation>
    <scope>NUCLEOTIDE SEQUENCE [LARGE SCALE GENOMIC DNA]</scope>
    <source>
        <strain evidence="2">CCUG 55250</strain>
    </source>
</reference>
<evidence type="ECO:0000313" key="1">
    <source>
        <dbReference type="EMBL" id="MFC5408081.1"/>
    </source>
</evidence>
<gene>
    <name evidence="1" type="ORF">ACFPMF_02080</name>
</gene>
<organism evidence="1 2">
    <name type="scientific">Larkinella bovis</name>
    <dbReference type="NCBI Taxonomy" id="683041"/>
    <lineage>
        <taxon>Bacteria</taxon>
        <taxon>Pseudomonadati</taxon>
        <taxon>Bacteroidota</taxon>
        <taxon>Cytophagia</taxon>
        <taxon>Cytophagales</taxon>
        <taxon>Spirosomataceae</taxon>
        <taxon>Larkinella</taxon>
    </lineage>
</organism>
<dbReference type="InterPro" id="IPR032710">
    <property type="entry name" value="NTF2-like_dom_sf"/>
</dbReference>
<dbReference type="Proteomes" id="UP001596106">
    <property type="component" value="Unassembled WGS sequence"/>
</dbReference>
<dbReference type="PANTHER" id="PTHR38436">
    <property type="entry name" value="POLYKETIDE CYCLASE SNOAL-LIKE DOMAIN"/>
    <property type="match status" value="1"/>
</dbReference>
<keyword evidence="2" id="KW-1185">Reference proteome</keyword>
<dbReference type="Gene3D" id="3.10.450.50">
    <property type="match status" value="1"/>
</dbReference>
<sequence length="134" mass="15371">MRHIQSTVLYRWFNDVWNQDDENAIDRLLAADARAYGILREDQPRGPEGFKGFFREFRSQFHGIHVEVEDVISQDGVESARMTVTATHTETGKQVIFPGISMAYIQDGKIAQAWNSYDFLSMYQQLGQTLTPVP</sequence>
<dbReference type="RefSeq" id="WP_379840767.1">
    <property type="nucleotide sequence ID" value="NZ_JBHSMA010000001.1"/>
</dbReference>
<dbReference type="EMBL" id="JBHSMA010000001">
    <property type="protein sequence ID" value="MFC5408081.1"/>
    <property type="molecule type" value="Genomic_DNA"/>
</dbReference>
<proteinExistence type="predicted"/>